<feature type="domain" description="Acetyl-CoA hydrolase/transferase C-terminal" evidence="1">
    <location>
        <begin position="358"/>
        <end position="521"/>
    </location>
</feature>
<dbReference type="InterPro" id="IPR037171">
    <property type="entry name" value="NagB/RpiA_transferase-like"/>
</dbReference>
<dbReference type="GO" id="GO:0006083">
    <property type="term" value="P:acetate metabolic process"/>
    <property type="evidence" value="ECO:0007669"/>
    <property type="project" value="InterPro"/>
</dbReference>
<dbReference type="Gene3D" id="3.40.1080.20">
    <property type="entry name" value="Acetyl-CoA hydrolase/transferase C-terminal domain"/>
    <property type="match status" value="1"/>
</dbReference>
<evidence type="ECO:0000259" key="1">
    <source>
        <dbReference type="Pfam" id="PF13336"/>
    </source>
</evidence>
<evidence type="ECO:0000313" key="3">
    <source>
        <dbReference type="Proteomes" id="UP000634530"/>
    </source>
</evidence>
<dbReference type="Proteomes" id="UP000634530">
    <property type="component" value="Chromosome"/>
</dbReference>
<dbReference type="GO" id="GO:0008775">
    <property type="term" value="F:acetate CoA-transferase activity"/>
    <property type="evidence" value="ECO:0007669"/>
    <property type="project" value="InterPro"/>
</dbReference>
<dbReference type="AlphaFoldDB" id="A0A9E6TSP3"/>
<proteinExistence type="predicted"/>
<dbReference type="Pfam" id="PF13336">
    <property type="entry name" value="AcetylCoA_hyd_C"/>
    <property type="match status" value="1"/>
</dbReference>
<evidence type="ECO:0000313" key="2">
    <source>
        <dbReference type="EMBL" id="QXI28395.1"/>
    </source>
</evidence>
<dbReference type="RefSeq" id="WP_186687639.1">
    <property type="nucleotide sequence ID" value="NZ_CP077093.1"/>
</dbReference>
<protein>
    <submittedName>
        <fullName evidence="2">Acetyl-CoA hydrolase</fullName>
    </submittedName>
</protein>
<organism evidence="2 3">
    <name type="scientific">Pseudomonas vanderleydeniana</name>
    <dbReference type="NCBI Taxonomy" id="2745495"/>
    <lineage>
        <taxon>Bacteria</taxon>
        <taxon>Pseudomonadati</taxon>
        <taxon>Pseudomonadota</taxon>
        <taxon>Gammaproteobacteria</taxon>
        <taxon>Pseudomonadales</taxon>
        <taxon>Pseudomonadaceae</taxon>
        <taxon>Pseudomonas</taxon>
    </lineage>
</organism>
<dbReference type="Gene3D" id="3.40.1080.10">
    <property type="entry name" value="Glutaconate Coenzyme A-transferase"/>
    <property type="match status" value="1"/>
</dbReference>
<keyword evidence="3" id="KW-1185">Reference proteome</keyword>
<reference evidence="2 3" key="1">
    <citation type="journal article" date="2020" name="Microorganisms">
        <title>Reliable Identification of Environmental Pseudomonas Isolates Using the rpoD Gene.</title>
        <authorList>
            <consortium name="The Broad Institute Genome Sequencing Platform"/>
            <person name="Girard L."/>
            <person name="Lood C."/>
            <person name="Rokni-Zadeh H."/>
            <person name="van Noort V."/>
            <person name="Lavigne R."/>
            <person name="De Mot R."/>
        </authorList>
    </citation>
    <scope>NUCLEOTIDE SEQUENCE [LARGE SCALE GENOMIC DNA]</scope>
    <source>
        <strain evidence="2 3">RW8P3</strain>
    </source>
</reference>
<sequence>MTLTCSIEQAVDDVLARLPAHIHMGLPLGLGKPNRFVNALYRRVSQLPQRQLTIYTALSLGRPPLGDGLQRRFLEPFVERVFGDYPELDFLAALRHDSLPPNIRVEQFFLQPGSLLHSSAAQQDYVSSNYSHAARDINAAGLNLVAQLVAAHERRPDRLSLSCNPDITLDLLPMIARRRAAGETILLLGQVHSELPYMPGDAEIDREAFDLLIDEPERSTLFSTPNMPVGCQDHFIGLHASTLVRDGGTLQIGIGSMGDALTAALLSRHADNDGYRALLADLDMHPWQALIEREGGTDPFANGLYGCSEMFVNGLLVLADAGIVRRRVHADLDAQRRAIAGQPEEAGGVVVHGGFFLGPRSFYQRLRELPAQRLAEFNMSAISYINELYGNETLKRLQRQDARFINSAFTVTLLGAGVADQLEDGRVLSGVGGQYNFVAQGHALEGARSVLILRSWRESGGEVSSNIVWEYGHCTIPRHLRDIVVTEYGIADLRGKRDALVIEALLNISDSRFQAGLIEQAQKAGKLPRDFRLDPRFADNTPQRLEALRERHSQLFVEYPLGSDFTAEERDLLRALNWLKRHFKLSEVLELGKATLDAPEPSSFPAHLQRMGLSEPQGLREELYQRLLLAGLQATARSFQS</sequence>
<gene>
    <name evidence="2" type="ORF">HU752_000055</name>
</gene>
<dbReference type="KEGG" id="pvw:HU752_000055"/>
<name>A0A9E6TSP3_9PSED</name>
<dbReference type="InterPro" id="IPR026888">
    <property type="entry name" value="AcetylCoA_hyd_C"/>
</dbReference>
<dbReference type="PANTHER" id="PTHR21432:SF20">
    <property type="entry name" value="ACETYL-COA HYDROLASE"/>
    <property type="match status" value="1"/>
</dbReference>
<dbReference type="PANTHER" id="PTHR21432">
    <property type="entry name" value="ACETYL-COA HYDROLASE-RELATED"/>
    <property type="match status" value="1"/>
</dbReference>
<reference evidence="2 3" key="2">
    <citation type="journal article" date="2021" name="Microorganisms">
        <title>The Ever-Expanding Pseudomonas Genus: Description of 43 New Species and Partition of the Pseudomonas putida Group.</title>
        <authorList>
            <person name="Girard L."/>
            <person name="Lood C."/>
            <person name="Hofte M."/>
            <person name="Vandamme P."/>
            <person name="Rokni-Zadeh H."/>
            <person name="van Noort V."/>
            <person name="Lavigne R."/>
            <person name="De Mot R."/>
        </authorList>
    </citation>
    <scope>NUCLEOTIDE SEQUENCE [LARGE SCALE GENOMIC DNA]</scope>
    <source>
        <strain evidence="2 3">RW8P3</strain>
    </source>
</reference>
<keyword evidence="2" id="KW-0378">Hydrolase</keyword>
<dbReference type="EMBL" id="CP077093">
    <property type="protein sequence ID" value="QXI28395.1"/>
    <property type="molecule type" value="Genomic_DNA"/>
</dbReference>
<dbReference type="InterPro" id="IPR038460">
    <property type="entry name" value="AcetylCoA_hyd_C_sf"/>
</dbReference>
<dbReference type="InterPro" id="IPR046433">
    <property type="entry name" value="ActCoA_hydro"/>
</dbReference>
<dbReference type="Gene3D" id="3.30.750.70">
    <property type="entry name" value="4-hydroxybutyrate coenzyme like domains"/>
    <property type="match status" value="1"/>
</dbReference>
<accession>A0A9E6TSP3</accession>
<dbReference type="GO" id="GO:0016787">
    <property type="term" value="F:hydrolase activity"/>
    <property type="evidence" value="ECO:0007669"/>
    <property type="project" value="UniProtKB-KW"/>
</dbReference>
<dbReference type="SUPFAM" id="SSF100950">
    <property type="entry name" value="NagB/RpiA/CoA transferase-like"/>
    <property type="match status" value="1"/>
</dbReference>